<evidence type="ECO:0000313" key="2">
    <source>
        <dbReference type="Proteomes" id="UP000028643"/>
    </source>
</evidence>
<dbReference type="Proteomes" id="UP000028643">
    <property type="component" value="Unassembled WGS sequence"/>
</dbReference>
<dbReference type="AlphaFoldDB" id="A0A085VAE0"/>
<sequence length="183" mass="20462">MINLQRLNAWLFPDRRPDWEKARERNFITAVNKLKTLSVSARGGLSIDPEQLREQVVASREQLKHLVHKPSTPSRPVIAVADTQIGQEAMPYAEASADSLEYIEVVAWRRLSSGAAVRYVCLQSTVTGRFAVATANLFSSYTESLPPWIDANVNRQAANAIGNSEFHWFTTVSDAMDAWDSDL</sequence>
<reference evidence="1 2" key="1">
    <citation type="submission" date="2014-07" db="EMBL/GenBank/DDBJ databases">
        <title>Draft Genome Sequences of Environmental Pseudomonas syringae strains.</title>
        <authorList>
            <person name="Baltrus D.A."/>
            <person name="Berge O."/>
            <person name="Morris C."/>
        </authorList>
    </citation>
    <scope>NUCLEOTIDE SEQUENCE [LARGE SCALE GENOMIC DNA]</scope>
    <source>
        <strain evidence="1 2">CEB003</strain>
    </source>
</reference>
<organism evidence="1 2">
    <name type="scientific">Pseudomonas syringae</name>
    <dbReference type="NCBI Taxonomy" id="317"/>
    <lineage>
        <taxon>Bacteria</taxon>
        <taxon>Pseudomonadati</taxon>
        <taxon>Pseudomonadota</taxon>
        <taxon>Gammaproteobacteria</taxon>
        <taxon>Pseudomonadales</taxon>
        <taxon>Pseudomonadaceae</taxon>
        <taxon>Pseudomonas</taxon>
    </lineage>
</organism>
<protein>
    <submittedName>
        <fullName evidence="1">Uncharacterized protein</fullName>
    </submittedName>
</protein>
<dbReference type="RefSeq" id="WP_047573616.1">
    <property type="nucleotide sequence ID" value="NZ_JPQT01000097.1"/>
</dbReference>
<evidence type="ECO:0000313" key="1">
    <source>
        <dbReference type="EMBL" id="KFE52403.1"/>
    </source>
</evidence>
<comment type="caution">
    <text evidence="1">The sequence shown here is derived from an EMBL/GenBank/DDBJ whole genome shotgun (WGS) entry which is preliminary data.</text>
</comment>
<gene>
    <name evidence="1" type="ORF">IV02_08175</name>
</gene>
<dbReference type="PATRIC" id="fig|317.174.peg.1668"/>
<proteinExistence type="predicted"/>
<dbReference type="EMBL" id="JPQT01000097">
    <property type="protein sequence ID" value="KFE52403.1"/>
    <property type="molecule type" value="Genomic_DNA"/>
</dbReference>
<name>A0A085VAE0_PSESX</name>
<accession>A0A085VAE0</accession>